<comment type="caution">
    <text evidence="1">The sequence shown here is derived from an EMBL/GenBank/DDBJ whole genome shotgun (WGS) entry which is preliminary data.</text>
</comment>
<accession>A0A1S1PPK8</accession>
<name>A0A1S1PPK8_9ACTN</name>
<dbReference type="Proteomes" id="UP000179769">
    <property type="component" value="Unassembled WGS sequence"/>
</dbReference>
<sequence length="115" mass="12182">MARAAKPRTCSRCKGTGKQGKQLCKACNPSGAIGDRVVGAAQRWSDRASGNSVRVTTAGITETRRGRQSTRVDIDSLPPGHLAANRARCSCGATDWLHHSPRGKTTCLPGHGCNR</sequence>
<evidence type="ECO:0000313" key="1">
    <source>
        <dbReference type="EMBL" id="OHV23256.1"/>
    </source>
</evidence>
<proteinExistence type="predicted"/>
<dbReference type="OrthoDB" id="3218131at2"/>
<keyword evidence="2" id="KW-1185">Reference proteome</keyword>
<dbReference type="AlphaFoldDB" id="A0A1S1PPK8"/>
<dbReference type="RefSeq" id="WP_071065854.1">
    <property type="nucleotide sequence ID" value="NZ_MAXA01000240.1"/>
</dbReference>
<dbReference type="EMBL" id="MAXA01000240">
    <property type="protein sequence ID" value="OHV23256.1"/>
    <property type="molecule type" value="Genomic_DNA"/>
</dbReference>
<gene>
    <name evidence="1" type="ORF">BBK14_24350</name>
</gene>
<organism evidence="1 2">
    <name type="scientific">Parafrankia soli</name>
    <dbReference type="NCBI Taxonomy" id="2599596"/>
    <lineage>
        <taxon>Bacteria</taxon>
        <taxon>Bacillati</taxon>
        <taxon>Actinomycetota</taxon>
        <taxon>Actinomycetes</taxon>
        <taxon>Frankiales</taxon>
        <taxon>Frankiaceae</taxon>
        <taxon>Parafrankia</taxon>
    </lineage>
</organism>
<protein>
    <submittedName>
        <fullName evidence="1">Uncharacterized protein</fullName>
    </submittedName>
</protein>
<evidence type="ECO:0000313" key="2">
    <source>
        <dbReference type="Proteomes" id="UP000179769"/>
    </source>
</evidence>
<reference evidence="2" key="1">
    <citation type="submission" date="2016-07" db="EMBL/GenBank/DDBJ databases">
        <title>Frankia sp. NRRL B-16219 Genome sequencing.</title>
        <authorList>
            <person name="Ghodhbane-Gtari F."/>
            <person name="Swanson E."/>
            <person name="Gueddou A."/>
            <person name="Louati M."/>
            <person name="Nouioui I."/>
            <person name="Hezbri K."/>
            <person name="Abebe-Akele F."/>
            <person name="Simpson S."/>
            <person name="Morris K."/>
            <person name="Thomas K."/>
            <person name="Gtari M."/>
            <person name="Tisa L.S."/>
        </authorList>
    </citation>
    <scope>NUCLEOTIDE SEQUENCE [LARGE SCALE GENOMIC DNA]</scope>
    <source>
        <strain evidence="2">NRRL B-16219</strain>
    </source>
</reference>